<sequence length="196" mass="21501">MPPPVSVLFVCLGNICRSPMAEGVFRNVTESNPIIGEIDSAGTGAYHTDEPPDSRTMSTLRHHGITSYHHAARKVTKDDFLKFDYLLAMDKYNLRDLLDTRESVINSLNRKADPKSSAKNTRAARDAALGAAGDDAKVAEVRLFGDFGRGGKLHDRVGGGEVVQDPYYGGANGFEEVYQQVVRFSQGFVDYLEGEE</sequence>
<evidence type="ECO:0000256" key="4">
    <source>
        <dbReference type="PIRSR" id="PIRSR617867-1"/>
    </source>
</evidence>
<name>A0A9X0B9N4_9EURO</name>
<dbReference type="Proteomes" id="UP001147747">
    <property type="component" value="Unassembled WGS sequence"/>
</dbReference>
<dbReference type="GeneID" id="81368589"/>
<dbReference type="InterPro" id="IPR017867">
    <property type="entry name" value="Tyr_phospatase_low_mol_wt"/>
</dbReference>
<protein>
    <submittedName>
        <fullName evidence="6">Protein-tyrosine phosphatase low molecular weight mammalian</fullName>
    </submittedName>
</protein>
<reference evidence="6" key="2">
    <citation type="journal article" date="2023" name="IMA Fungus">
        <title>Comparative genomic study of the Penicillium genus elucidates a diverse pangenome and 15 lateral gene transfer events.</title>
        <authorList>
            <person name="Petersen C."/>
            <person name="Sorensen T."/>
            <person name="Nielsen M.R."/>
            <person name="Sondergaard T.E."/>
            <person name="Sorensen J.L."/>
            <person name="Fitzpatrick D.A."/>
            <person name="Frisvad J.C."/>
            <person name="Nielsen K.L."/>
        </authorList>
    </citation>
    <scope>NUCLEOTIDE SEQUENCE</scope>
    <source>
        <strain evidence="6">IBT 29677</strain>
    </source>
</reference>
<dbReference type="SUPFAM" id="SSF52788">
    <property type="entry name" value="Phosphotyrosine protein phosphatases I"/>
    <property type="match status" value="1"/>
</dbReference>
<dbReference type="FunFam" id="3.40.50.2300:FF:000317">
    <property type="entry name" value="Low molecular weight phosphotyrosine protein phosphatase"/>
    <property type="match status" value="1"/>
</dbReference>
<dbReference type="InterPro" id="IPR036196">
    <property type="entry name" value="Ptyr_pPase_sf"/>
</dbReference>
<comment type="caution">
    <text evidence="6">The sequence shown here is derived from an EMBL/GenBank/DDBJ whole genome shotgun (WGS) entry which is preliminary data.</text>
</comment>
<evidence type="ECO:0000256" key="1">
    <source>
        <dbReference type="ARBA" id="ARBA00011063"/>
    </source>
</evidence>
<proteinExistence type="inferred from homology"/>
<dbReference type="RefSeq" id="XP_056488911.1">
    <property type="nucleotide sequence ID" value="XM_056629609.1"/>
</dbReference>
<keyword evidence="2" id="KW-0378">Hydrolase</keyword>
<comment type="similarity">
    <text evidence="1">Belongs to the low molecular weight phosphotyrosine protein phosphatase family.</text>
</comment>
<dbReference type="PRINTS" id="PR00719">
    <property type="entry name" value="LMWPTPASE"/>
</dbReference>
<gene>
    <name evidence="6" type="ORF">N7509_004972</name>
</gene>
<feature type="active site" description="Nucleophile" evidence="4">
    <location>
        <position position="11"/>
    </location>
</feature>
<dbReference type="PANTHER" id="PTHR11717">
    <property type="entry name" value="LOW MOLECULAR WEIGHT PROTEIN TYROSINE PHOSPHATASE"/>
    <property type="match status" value="1"/>
</dbReference>
<evidence type="ECO:0000313" key="6">
    <source>
        <dbReference type="EMBL" id="KAJ5396859.1"/>
    </source>
</evidence>
<evidence type="ECO:0000256" key="2">
    <source>
        <dbReference type="ARBA" id="ARBA00022801"/>
    </source>
</evidence>
<keyword evidence="7" id="KW-1185">Reference proteome</keyword>
<keyword evidence="3" id="KW-0904">Protein phosphatase</keyword>
<dbReference type="PANTHER" id="PTHR11717:SF7">
    <property type="entry name" value="LOW MOLECULAR WEIGHT PHOSPHOTYROSINE PROTEIN PHOSPHATASE"/>
    <property type="match status" value="1"/>
</dbReference>
<evidence type="ECO:0000256" key="3">
    <source>
        <dbReference type="ARBA" id="ARBA00022912"/>
    </source>
</evidence>
<dbReference type="OrthoDB" id="3388at2759"/>
<dbReference type="Gene3D" id="3.40.50.2300">
    <property type="match status" value="1"/>
</dbReference>
<organism evidence="6 7">
    <name type="scientific">Penicillium cosmopolitanum</name>
    <dbReference type="NCBI Taxonomy" id="1131564"/>
    <lineage>
        <taxon>Eukaryota</taxon>
        <taxon>Fungi</taxon>
        <taxon>Dikarya</taxon>
        <taxon>Ascomycota</taxon>
        <taxon>Pezizomycotina</taxon>
        <taxon>Eurotiomycetes</taxon>
        <taxon>Eurotiomycetidae</taxon>
        <taxon>Eurotiales</taxon>
        <taxon>Aspergillaceae</taxon>
        <taxon>Penicillium</taxon>
    </lineage>
</organism>
<dbReference type="CDD" id="cd16343">
    <property type="entry name" value="LMWPTP"/>
    <property type="match status" value="1"/>
</dbReference>
<accession>A0A9X0B9N4</accession>
<dbReference type="SMART" id="SM00226">
    <property type="entry name" value="LMWPc"/>
    <property type="match status" value="1"/>
</dbReference>
<dbReference type="InterPro" id="IPR023485">
    <property type="entry name" value="Ptyr_pPase"/>
</dbReference>
<dbReference type="GO" id="GO:0004725">
    <property type="term" value="F:protein tyrosine phosphatase activity"/>
    <property type="evidence" value="ECO:0007669"/>
    <property type="project" value="InterPro"/>
</dbReference>
<evidence type="ECO:0000259" key="5">
    <source>
        <dbReference type="SMART" id="SM00226"/>
    </source>
</evidence>
<evidence type="ECO:0000313" key="7">
    <source>
        <dbReference type="Proteomes" id="UP001147747"/>
    </source>
</evidence>
<dbReference type="InterPro" id="IPR050438">
    <property type="entry name" value="LMW_PTPase"/>
</dbReference>
<feature type="domain" description="Phosphotyrosine protein phosphatase I" evidence="5">
    <location>
        <begin position="5"/>
        <end position="191"/>
    </location>
</feature>
<dbReference type="AlphaFoldDB" id="A0A9X0B9N4"/>
<dbReference type="Pfam" id="PF01451">
    <property type="entry name" value="LMWPc"/>
    <property type="match status" value="1"/>
</dbReference>
<feature type="active site" evidence="4">
    <location>
        <position position="17"/>
    </location>
</feature>
<dbReference type="EMBL" id="JAPZBU010000006">
    <property type="protein sequence ID" value="KAJ5396859.1"/>
    <property type="molecule type" value="Genomic_DNA"/>
</dbReference>
<feature type="active site" description="Proton donor" evidence="4">
    <location>
        <position position="165"/>
    </location>
</feature>
<reference evidence="6" key="1">
    <citation type="submission" date="2022-12" db="EMBL/GenBank/DDBJ databases">
        <authorList>
            <person name="Petersen C."/>
        </authorList>
    </citation>
    <scope>NUCLEOTIDE SEQUENCE</scope>
    <source>
        <strain evidence="6">IBT 29677</strain>
    </source>
</reference>